<sequence>MGRNHREQAKVAPAGAQTEYIAIGSHVTAQAAFVASHAVGSVAFDVARNGSVTGSPLYG</sequence>
<dbReference type="AlphaFoldDB" id="A0A2W7QRX5"/>
<dbReference type="EMBL" id="QKZS01000020">
    <property type="protein sequence ID" value="PZX48790.1"/>
    <property type="molecule type" value="Genomic_DNA"/>
</dbReference>
<organism evidence="1 2">
    <name type="scientific">Cereibacter changlensis</name>
    <dbReference type="NCBI Taxonomy" id="402884"/>
    <lineage>
        <taxon>Bacteria</taxon>
        <taxon>Pseudomonadati</taxon>
        <taxon>Pseudomonadota</taxon>
        <taxon>Alphaproteobacteria</taxon>
        <taxon>Rhodobacterales</taxon>
        <taxon>Paracoccaceae</taxon>
        <taxon>Cereibacter</taxon>
    </lineage>
</organism>
<dbReference type="Proteomes" id="UP000249538">
    <property type="component" value="Unassembled WGS sequence"/>
</dbReference>
<comment type="caution">
    <text evidence="1">The sequence shown here is derived from an EMBL/GenBank/DDBJ whole genome shotgun (WGS) entry which is preliminary data.</text>
</comment>
<gene>
    <name evidence="1" type="ORF">LX76_04161</name>
</gene>
<name>A0A2W7QRX5_9RHOB</name>
<evidence type="ECO:0000313" key="2">
    <source>
        <dbReference type="Proteomes" id="UP000249538"/>
    </source>
</evidence>
<protein>
    <submittedName>
        <fullName evidence="1">Uncharacterized protein</fullName>
    </submittedName>
</protein>
<proteinExistence type="predicted"/>
<evidence type="ECO:0000313" key="1">
    <source>
        <dbReference type="EMBL" id="PZX48790.1"/>
    </source>
</evidence>
<reference evidence="1 2" key="1">
    <citation type="submission" date="2018-06" db="EMBL/GenBank/DDBJ databases">
        <title>Genomic Encyclopedia of Archaeal and Bacterial Type Strains, Phase II (KMG-II): from individual species to whole genera.</title>
        <authorList>
            <person name="Goeker M."/>
        </authorList>
    </citation>
    <scope>NUCLEOTIDE SEQUENCE [LARGE SCALE GENOMIC DNA]</scope>
    <source>
        <strain evidence="1 2">DSM 18774</strain>
    </source>
</reference>
<accession>A0A2W7QRX5</accession>